<evidence type="ECO:0000256" key="1">
    <source>
        <dbReference type="ARBA" id="ARBA00007274"/>
    </source>
</evidence>
<evidence type="ECO:0000256" key="2">
    <source>
        <dbReference type="ARBA" id="ARBA00022679"/>
    </source>
</evidence>
<dbReference type="Gene3D" id="2.160.10.10">
    <property type="entry name" value="Hexapeptide repeat proteins"/>
    <property type="match status" value="1"/>
</dbReference>
<reference evidence="3" key="1">
    <citation type="journal article" date="2010" name="Appl. Environ. Microbiol.">
        <title>Molecular and genetic analyses of the putative Proteus O antigen gene locus.</title>
        <authorList>
            <person name="Wang Q."/>
            <person name="Torzewska A."/>
            <person name="Ruan X."/>
            <person name="Wang X."/>
            <person name="Rozalski A."/>
            <person name="Shao Z."/>
            <person name="Guo X."/>
            <person name="Zhou H."/>
            <person name="Feng L."/>
            <person name="Wang L."/>
        </authorList>
    </citation>
    <scope>NUCLEOTIDE SEQUENCE</scope>
    <source>
        <strain evidence="3">CCUG 19017</strain>
    </source>
</reference>
<dbReference type="SUPFAM" id="SSF51161">
    <property type="entry name" value="Trimeric LpxA-like enzymes"/>
    <property type="match status" value="1"/>
</dbReference>
<organism evidence="3">
    <name type="scientific">Proteus vulgaris</name>
    <dbReference type="NCBI Taxonomy" id="585"/>
    <lineage>
        <taxon>Bacteria</taxon>
        <taxon>Pseudomonadati</taxon>
        <taxon>Pseudomonadota</taxon>
        <taxon>Gammaproteobacteria</taxon>
        <taxon>Enterobacterales</taxon>
        <taxon>Morganellaceae</taxon>
        <taxon>Proteus</taxon>
    </lineage>
</organism>
<dbReference type="EMBL" id="GU254061">
    <property type="protein sequence ID" value="ADL32311.1"/>
    <property type="molecule type" value="Genomic_DNA"/>
</dbReference>
<dbReference type="GO" id="GO:0005829">
    <property type="term" value="C:cytosol"/>
    <property type="evidence" value="ECO:0007669"/>
    <property type="project" value="TreeGrafter"/>
</dbReference>
<dbReference type="GO" id="GO:0008374">
    <property type="term" value="F:O-acyltransferase activity"/>
    <property type="evidence" value="ECO:0007669"/>
    <property type="project" value="TreeGrafter"/>
</dbReference>
<name>D9YZ24_PROVU</name>
<dbReference type="AlphaFoldDB" id="D9YZ24"/>
<dbReference type="InterPro" id="IPR001451">
    <property type="entry name" value="Hexapep"/>
</dbReference>
<gene>
    <name evidence="3" type="primary">wenE</name>
</gene>
<accession>D9YZ24</accession>
<keyword evidence="2" id="KW-0808">Transferase</keyword>
<comment type="similarity">
    <text evidence="1">Belongs to the transferase hexapeptide repeat family.</text>
</comment>
<evidence type="ECO:0000313" key="3">
    <source>
        <dbReference type="EMBL" id="ADL32311.1"/>
    </source>
</evidence>
<dbReference type="Pfam" id="PF14602">
    <property type="entry name" value="Hexapep_2"/>
    <property type="match status" value="1"/>
</dbReference>
<dbReference type="InterPro" id="IPR051159">
    <property type="entry name" value="Hexapeptide_acetyltransf"/>
</dbReference>
<proteinExistence type="inferred from homology"/>
<dbReference type="PANTHER" id="PTHR23416:SF23">
    <property type="entry name" value="ACETYLTRANSFERASE C18B11.09C-RELATED"/>
    <property type="match status" value="1"/>
</dbReference>
<protein>
    <submittedName>
        <fullName evidence="3">WenE</fullName>
    </submittedName>
</protein>
<dbReference type="Pfam" id="PF00132">
    <property type="entry name" value="Hexapep"/>
    <property type="match status" value="1"/>
</dbReference>
<dbReference type="PANTHER" id="PTHR23416">
    <property type="entry name" value="SIALIC ACID SYNTHASE-RELATED"/>
    <property type="match status" value="1"/>
</dbReference>
<dbReference type="CDD" id="cd04647">
    <property type="entry name" value="LbH_MAT_like"/>
    <property type="match status" value="1"/>
</dbReference>
<dbReference type="InterPro" id="IPR011004">
    <property type="entry name" value="Trimer_LpxA-like_sf"/>
</dbReference>
<sequence length="154" mass="16816">MKTFFLKKLSSLIVKIYVFIFYNELIYNKNIIYFGFFTIKNIKKLSIKGRVNINDHVYINAKGGITLGDKVTLSAGSKLISTGLLINNNGITTEHIDKEIIISDNVQIGAGAIVLAGVSICENVVVGAGSIVTRDIEKSGVYVGSPAKCIRLFK</sequence>